<accession>A0A9D7S8T8</accession>
<evidence type="ECO:0000313" key="7">
    <source>
        <dbReference type="EMBL" id="MBK9716854.1"/>
    </source>
</evidence>
<dbReference type="Pfam" id="PF00348">
    <property type="entry name" value="polyprenyl_synt"/>
    <property type="match status" value="1"/>
</dbReference>
<dbReference type="GO" id="GO:0008299">
    <property type="term" value="P:isoprenoid biosynthetic process"/>
    <property type="evidence" value="ECO:0007669"/>
    <property type="project" value="InterPro"/>
</dbReference>
<dbReference type="InterPro" id="IPR033749">
    <property type="entry name" value="Polyprenyl_synt_CS"/>
</dbReference>
<dbReference type="SUPFAM" id="SSF48576">
    <property type="entry name" value="Terpenoid synthases"/>
    <property type="match status" value="1"/>
</dbReference>
<name>A0A9D7S8T8_9BACT</name>
<dbReference type="SFLD" id="SFLDS00005">
    <property type="entry name" value="Isoprenoid_Synthase_Type_I"/>
    <property type="match status" value="1"/>
</dbReference>
<evidence type="ECO:0000256" key="3">
    <source>
        <dbReference type="ARBA" id="ARBA00022679"/>
    </source>
</evidence>
<dbReference type="PANTHER" id="PTHR12001">
    <property type="entry name" value="GERANYLGERANYL PYROPHOSPHATE SYNTHASE"/>
    <property type="match status" value="1"/>
</dbReference>
<evidence type="ECO:0000313" key="8">
    <source>
        <dbReference type="Proteomes" id="UP000808349"/>
    </source>
</evidence>
<dbReference type="GO" id="GO:0004659">
    <property type="term" value="F:prenyltransferase activity"/>
    <property type="evidence" value="ECO:0007669"/>
    <property type="project" value="InterPro"/>
</dbReference>
<dbReference type="EMBL" id="JADKFW010000004">
    <property type="protein sequence ID" value="MBK9716854.1"/>
    <property type="molecule type" value="Genomic_DNA"/>
</dbReference>
<evidence type="ECO:0000256" key="5">
    <source>
        <dbReference type="ARBA" id="ARBA00022842"/>
    </source>
</evidence>
<keyword evidence="5" id="KW-0460">Magnesium</keyword>
<evidence type="ECO:0000256" key="2">
    <source>
        <dbReference type="ARBA" id="ARBA00006706"/>
    </source>
</evidence>
<dbReference type="PROSITE" id="PS00444">
    <property type="entry name" value="POLYPRENYL_SYNTHASE_2"/>
    <property type="match status" value="1"/>
</dbReference>
<dbReference type="CDD" id="cd00685">
    <property type="entry name" value="Trans_IPPS_HT"/>
    <property type="match status" value="1"/>
</dbReference>
<dbReference type="GO" id="GO:0046872">
    <property type="term" value="F:metal ion binding"/>
    <property type="evidence" value="ECO:0007669"/>
    <property type="project" value="UniProtKB-KW"/>
</dbReference>
<dbReference type="InterPro" id="IPR008949">
    <property type="entry name" value="Isoprenoid_synthase_dom_sf"/>
</dbReference>
<keyword evidence="4" id="KW-0479">Metal-binding</keyword>
<comment type="caution">
    <text evidence="7">The sequence shown here is derived from an EMBL/GenBank/DDBJ whole genome shotgun (WGS) entry which is preliminary data.</text>
</comment>
<evidence type="ECO:0000256" key="6">
    <source>
        <dbReference type="RuleBase" id="RU004466"/>
    </source>
</evidence>
<proteinExistence type="inferred from homology"/>
<comment type="similarity">
    <text evidence="2 6">Belongs to the FPP/GGPP synthase family.</text>
</comment>
<organism evidence="7 8">
    <name type="scientific">Candidatus Defluviibacterium haderslevense</name>
    <dbReference type="NCBI Taxonomy" id="2981993"/>
    <lineage>
        <taxon>Bacteria</taxon>
        <taxon>Pseudomonadati</taxon>
        <taxon>Bacteroidota</taxon>
        <taxon>Saprospiria</taxon>
        <taxon>Saprospirales</taxon>
        <taxon>Saprospiraceae</taxon>
        <taxon>Candidatus Defluviibacterium</taxon>
    </lineage>
</organism>
<evidence type="ECO:0000256" key="4">
    <source>
        <dbReference type="ARBA" id="ARBA00022723"/>
    </source>
</evidence>
<dbReference type="PANTHER" id="PTHR12001:SF69">
    <property type="entry name" value="ALL TRANS-POLYPRENYL-DIPHOSPHATE SYNTHASE PDSS1"/>
    <property type="match status" value="1"/>
</dbReference>
<dbReference type="Gene3D" id="1.10.600.10">
    <property type="entry name" value="Farnesyl Diphosphate Synthase"/>
    <property type="match status" value="1"/>
</dbReference>
<keyword evidence="3 6" id="KW-0808">Transferase</keyword>
<protein>
    <submittedName>
        <fullName evidence="7">Polyprenyl synthetase family protein</fullName>
    </submittedName>
</protein>
<dbReference type="PROSITE" id="PS00723">
    <property type="entry name" value="POLYPRENYL_SYNTHASE_1"/>
    <property type="match status" value="1"/>
</dbReference>
<gene>
    <name evidence="7" type="ORF">IPO85_04945</name>
</gene>
<sequence length="324" mass="36820">MKTSLNQIKSPIENELKLFDTHFKKAISSRVSLLDKISYYIVKTKGKQFRPLIALLSAKVFGPINEESYTAATMVELLHTATLVHDDVVDESDQRRGFFSINALWKNKIAVLVGDYLLSKGLLVALEKEQYAMLKILSEAVSAMSEGELLQLEKARRLDITEDIYFDIIKQKTATLISASCTCGAISTCQSEEYIQTMKRFGLNLGIAYQIKDDLMDLSEHNTGKPKIHDIREKKMTLPLIIALKNAPHPESFQIIQSIRNHSEDEAVIRKAVQFIIQYNGINQSIERMNEYRDLALKDLATLPSNDARLALEQLCYFVTEREK</sequence>
<evidence type="ECO:0000256" key="1">
    <source>
        <dbReference type="ARBA" id="ARBA00001946"/>
    </source>
</evidence>
<dbReference type="AlphaFoldDB" id="A0A9D7S8T8"/>
<dbReference type="Proteomes" id="UP000808349">
    <property type="component" value="Unassembled WGS sequence"/>
</dbReference>
<reference evidence="7 8" key="1">
    <citation type="submission" date="2020-10" db="EMBL/GenBank/DDBJ databases">
        <title>Connecting structure to function with the recovery of over 1000 high-quality activated sludge metagenome-assembled genomes encoding full-length rRNA genes using long-read sequencing.</title>
        <authorList>
            <person name="Singleton C.M."/>
            <person name="Petriglieri F."/>
            <person name="Kristensen J.M."/>
            <person name="Kirkegaard R.H."/>
            <person name="Michaelsen T.Y."/>
            <person name="Andersen M.H."/>
            <person name="Karst S.M."/>
            <person name="Dueholm M.S."/>
            <person name="Nielsen P.H."/>
            <person name="Albertsen M."/>
        </authorList>
    </citation>
    <scope>NUCLEOTIDE SEQUENCE [LARGE SCALE GENOMIC DNA]</scope>
    <source>
        <strain evidence="7">Ribe_18-Q3-R11-54_BAT3C.373</strain>
    </source>
</reference>
<comment type="cofactor">
    <cofactor evidence="1">
        <name>Mg(2+)</name>
        <dbReference type="ChEBI" id="CHEBI:18420"/>
    </cofactor>
</comment>
<dbReference type="InterPro" id="IPR000092">
    <property type="entry name" value="Polyprenyl_synt"/>
</dbReference>